<feature type="domain" description="NACHT" evidence="1">
    <location>
        <begin position="189"/>
        <end position="309"/>
    </location>
</feature>
<proteinExistence type="predicted"/>
<dbReference type="PANTHER" id="PTHR46844:SF1">
    <property type="entry name" value="SLR5058 PROTEIN"/>
    <property type="match status" value="1"/>
</dbReference>
<dbReference type="InterPro" id="IPR054501">
    <property type="entry name" value="NCH2"/>
</dbReference>
<dbReference type="Proteomes" id="UP001153719">
    <property type="component" value="Chromosome"/>
</dbReference>
<keyword evidence="3" id="KW-1185">Reference proteome</keyword>
<dbReference type="InterPro" id="IPR007111">
    <property type="entry name" value="NACHT_NTPase"/>
</dbReference>
<dbReference type="Pfam" id="PF05729">
    <property type="entry name" value="NACHT"/>
    <property type="match status" value="1"/>
</dbReference>
<dbReference type="Pfam" id="PF22727">
    <property type="entry name" value="NCH2"/>
    <property type="match status" value="1"/>
</dbReference>
<dbReference type="SUPFAM" id="SSF52540">
    <property type="entry name" value="P-loop containing nucleoside triphosphate hydrolases"/>
    <property type="match status" value="1"/>
</dbReference>
<dbReference type="RefSeq" id="WP_254174649.1">
    <property type="nucleotide sequence ID" value="NZ_LR882967.1"/>
</dbReference>
<dbReference type="AlphaFoldDB" id="A0A9W4GA22"/>
<evidence type="ECO:0000313" key="2">
    <source>
        <dbReference type="EMBL" id="CAD5979126.1"/>
    </source>
</evidence>
<dbReference type="EMBL" id="LR882967">
    <property type="protein sequence ID" value="CAD5979126.1"/>
    <property type="molecule type" value="Genomic_DNA"/>
</dbReference>
<dbReference type="PROSITE" id="PS50837">
    <property type="entry name" value="NACHT"/>
    <property type="match status" value="1"/>
</dbReference>
<name>A0A9W4GA22_9CYAN</name>
<sequence>MSLPREFLMEMARKYDLSPEQEDAFVIWFNSKKTELEIATELHISDTALRTRMSHVYKKFSINGKGPGKYGRLLNFLTTEYQKFKAPDSANFNNLSEDELNNLVQEVRQKCYEIIQDQCGTMRSLTMSQPIDVSDLYTNVNVLEKIPSHQQYEIDELLQDFNSKNFDRFGLGRVTDKPIPGIEAVKKYLKLMVLGNPGAGKTTFLKHLAIQCNKANLKAELVPIFITLKQFAEVAEKPSLFEYITEIFSDYDVSCEQVSILLKQGKLLILLDGLDEVKIEDNSRVIKQVRDLSEKFRQNKFVITCRSAAKTYNFEKFREVAVADFDNKQIFTFVQNWFQLNDLGNFYEFIQELEQNSRIRELATNPLLLTLLCLVFEDSLKFPANRSELYEEGINILLKKWDETRNIERDQVYKYLSLQRKKDLLSQMALTTFERGDYFFKQKELEQYISDYIHNLPDAQNDPEALQLDSETVLKSIEAQHGLLVERAQKIYSFSHLTFQEFFTTRKFVTNSHPQALEKLAYHVMEARWRESFLLAVEMLPSADNLLRLMKQQIDQVLNSDKDLQNFISWVNVKSSTAYVSFYKEVAIRAFYFEFACRPGIFYFLEDLVPSLFLESLKKEYNFIFLNFEEEFNILRYEETAIDIRLLRVVDGLSKGYIDSVDLEEALELSTRLLDSNCPILETLDKLNIQKNRERKNKFKDLDWFKENSMVLSVQLMDQIIKYRNIGHTAWNFNNDKENLLLEYHDANKLLVVCLNIGCKVSPNVRDEIEQTLLLPISEINPR</sequence>
<reference evidence="2" key="1">
    <citation type="submission" date="2020-09" db="EMBL/GenBank/DDBJ databases">
        <authorList>
            <person name="Blom J."/>
        </authorList>
    </citation>
    <scope>NUCLEOTIDE SEQUENCE</scope>
    <source>
        <strain evidence="2">No.713</strain>
    </source>
</reference>
<accession>A0A9W4GA22</accession>
<protein>
    <submittedName>
        <fullName evidence="2">NACHT domain family</fullName>
    </submittedName>
</protein>
<gene>
    <name evidence="2" type="ORF">NO713_04483</name>
</gene>
<dbReference type="PANTHER" id="PTHR46844">
    <property type="entry name" value="SLR5058 PROTEIN"/>
    <property type="match status" value="1"/>
</dbReference>
<dbReference type="InterPro" id="IPR027417">
    <property type="entry name" value="P-loop_NTPase"/>
</dbReference>
<evidence type="ECO:0000313" key="3">
    <source>
        <dbReference type="Proteomes" id="UP001153719"/>
    </source>
</evidence>
<dbReference type="KEGG" id="ppsu:NO713_04483"/>
<evidence type="ECO:0000259" key="1">
    <source>
        <dbReference type="PROSITE" id="PS50837"/>
    </source>
</evidence>
<organism evidence="2 3">
    <name type="scientific">Planktothrix pseudagardhii</name>
    <dbReference type="NCBI Taxonomy" id="132604"/>
    <lineage>
        <taxon>Bacteria</taxon>
        <taxon>Bacillati</taxon>
        <taxon>Cyanobacteriota</taxon>
        <taxon>Cyanophyceae</taxon>
        <taxon>Oscillatoriophycideae</taxon>
        <taxon>Oscillatoriales</taxon>
        <taxon>Microcoleaceae</taxon>
        <taxon>Planktothrix</taxon>
    </lineage>
</organism>
<dbReference type="Gene3D" id="3.40.50.300">
    <property type="entry name" value="P-loop containing nucleotide triphosphate hydrolases"/>
    <property type="match status" value="1"/>
</dbReference>